<organism evidence="1 2">
    <name type="scientific">Gilvimarinus japonicus</name>
    <dbReference type="NCBI Taxonomy" id="1796469"/>
    <lineage>
        <taxon>Bacteria</taxon>
        <taxon>Pseudomonadati</taxon>
        <taxon>Pseudomonadota</taxon>
        <taxon>Gammaproteobacteria</taxon>
        <taxon>Cellvibrionales</taxon>
        <taxon>Cellvibrionaceae</taxon>
        <taxon>Gilvimarinus</taxon>
    </lineage>
</organism>
<reference evidence="2" key="1">
    <citation type="journal article" date="2019" name="Int. J. Syst. Evol. Microbiol.">
        <title>The Global Catalogue of Microorganisms (GCM) 10K type strain sequencing project: providing services to taxonomists for standard genome sequencing and annotation.</title>
        <authorList>
            <consortium name="The Broad Institute Genomics Platform"/>
            <consortium name="The Broad Institute Genome Sequencing Center for Infectious Disease"/>
            <person name="Wu L."/>
            <person name="Ma J."/>
        </authorList>
    </citation>
    <scope>NUCLEOTIDE SEQUENCE [LARGE SCALE GENOMIC DNA]</scope>
    <source>
        <strain evidence="2">KCTC 52141</strain>
    </source>
</reference>
<accession>A0ABV7HQJ9</accession>
<gene>
    <name evidence="1" type="ORF">ACFOEB_13165</name>
</gene>
<protein>
    <recommendedName>
        <fullName evidence="3">Tryptophan synthase subunit beta like protein</fullName>
    </recommendedName>
</protein>
<dbReference type="Proteomes" id="UP001595548">
    <property type="component" value="Unassembled WGS sequence"/>
</dbReference>
<evidence type="ECO:0000313" key="1">
    <source>
        <dbReference type="EMBL" id="MFC3156153.1"/>
    </source>
</evidence>
<evidence type="ECO:0008006" key="3">
    <source>
        <dbReference type="Google" id="ProtNLM"/>
    </source>
</evidence>
<keyword evidence="2" id="KW-1185">Reference proteome</keyword>
<comment type="caution">
    <text evidence="1">The sequence shown here is derived from an EMBL/GenBank/DDBJ whole genome shotgun (WGS) entry which is preliminary data.</text>
</comment>
<sequence>MFVKRDSSGAICAVSREKIVGVDEAIAVDADELTQFLQASKPEVQQRLEQSDLQMARVMEDVVNLLIDKSVIRFTDLPVAAQQKLLSRREVRDQVHDNFVWSDDDHLSL</sequence>
<evidence type="ECO:0000313" key="2">
    <source>
        <dbReference type="Proteomes" id="UP001595548"/>
    </source>
</evidence>
<dbReference type="RefSeq" id="WP_339617461.1">
    <property type="nucleotide sequence ID" value="NZ_AP031500.1"/>
</dbReference>
<proteinExistence type="predicted"/>
<dbReference type="EMBL" id="JBHRTL010000028">
    <property type="protein sequence ID" value="MFC3156153.1"/>
    <property type="molecule type" value="Genomic_DNA"/>
</dbReference>
<name>A0ABV7HQJ9_9GAMM</name>